<dbReference type="Pfam" id="PF19327">
    <property type="entry name" value="Ap4A_phos_N"/>
    <property type="match status" value="1"/>
</dbReference>
<dbReference type="EMBL" id="PYUC01000006">
    <property type="protein sequence ID" value="PTB20247.1"/>
    <property type="molecule type" value="Genomic_DNA"/>
</dbReference>
<evidence type="ECO:0000313" key="4">
    <source>
        <dbReference type="EMBL" id="PTB20247.1"/>
    </source>
</evidence>
<dbReference type="SUPFAM" id="SSF54197">
    <property type="entry name" value="HIT-like"/>
    <property type="match status" value="1"/>
</dbReference>
<dbReference type="PIRSF" id="PIRSF000846">
    <property type="entry name" value="ATP_adenylyltr"/>
    <property type="match status" value="1"/>
</dbReference>
<proteinExistence type="predicted"/>
<organism evidence="4 5">
    <name type="scientific">Trinickia symbiotica</name>
    <dbReference type="NCBI Taxonomy" id="863227"/>
    <lineage>
        <taxon>Bacteria</taxon>
        <taxon>Pseudomonadati</taxon>
        <taxon>Pseudomonadota</taxon>
        <taxon>Betaproteobacteria</taxon>
        <taxon>Burkholderiales</taxon>
        <taxon>Burkholderiaceae</taxon>
        <taxon>Trinickia</taxon>
    </lineage>
</organism>
<accession>A0A2T3XUS7</accession>
<name>A0A2T3XUS7_9BURK</name>
<evidence type="ECO:0000313" key="5">
    <source>
        <dbReference type="Proteomes" id="UP000240638"/>
    </source>
</evidence>
<feature type="active site" description="Nucleophile" evidence="1">
    <location>
        <position position="168"/>
    </location>
</feature>
<evidence type="ECO:0000259" key="3">
    <source>
        <dbReference type="Pfam" id="PF19327"/>
    </source>
</evidence>
<sequence>MSSLLTPNTLLPAIMRRTAHALACGALRPIETASIALDDGGVRFVVRQVSSLARKTRERGAHATNSSSPPADPFLPYDPDLFVADITPTHVALLNKFNVIDHHLLIVTRAFEEQEALLDIDDFTAWLACLTQFEPPGAGPRGSAAPSSGALGFYNGGEAAGASQRHKHMQLVPLPLAADTQGLSLPIEPLISAALAKEADVAALDGLPFAHAFAPLPPAPAPVAALDRYLRLMEALGLIDKSGPGAPARQASPYNLLLTPRWMLLVPRRAECADGVSINALGFAGSLFVRDAGQMETVRRLGPMTLLERVSMPRDANA</sequence>
<dbReference type="InterPro" id="IPR045759">
    <property type="entry name" value="Ap4A_phos1/2_N"/>
</dbReference>
<dbReference type="InterPro" id="IPR009163">
    <property type="entry name" value="Ap4A_phos1/2"/>
</dbReference>
<protein>
    <submittedName>
        <fullName evidence="4">Phosphorylase</fullName>
    </submittedName>
</protein>
<feature type="domain" description="ATP adenylyltransferase C-terminal" evidence="2">
    <location>
        <begin position="206"/>
        <end position="313"/>
    </location>
</feature>
<dbReference type="InterPro" id="IPR019200">
    <property type="entry name" value="ATP_adenylylTrfase_C"/>
</dbReference>
<dbReference type="InterPro" id="IPR043171">
    <property type="entry name" value="Ap4A_phos1/2-like"/>
</dbReference>
<dbReference type="Pfam" id="PF09830">
    <property type="entry name" value="ATP_transf"/>
    <property type="match status" value="1"/>
</dbReference>
<dbReference type="RefSeq" id="WP_107151321.1">
    <property type="nucleotide sequence ID" value="NZ_PYUC01000006.1"/>
</dbReference>
<dbReference type="AlphaFoldDB" id="A0A2T3XUS7"/>
<feature type="domain" description="Ap4A phosphorylase 1/2 N-terminal" evidence="3">
    <location>
        <begin position="4"/>
        <end position="192"/>
    </location>
</feature>
<dbReference type="GO" id="GO:0005524">
    <property type="term" value="F:ATP binding"/>
    <property type="evidence" value="ECO:0007669"/>
    <property type="project" value="InterPro"/>
</dbReference>
<evidence type="ECO:0000256" key="1">
    <source>
        <dbReference type="PIRSR" id="PIRSR000846-1"/>
    </source>
</evidence>
<evidence type="ECO:0000259" key="2">
    <source>
        <dbReference type="Pfam" id="PF09830"/>
    </source>
</evidence>
<gene>
    <name evidence="4" type="ORF">C9I57_14330</name>
</gene>
<dbReference type="Gene3D" id="3.30.428.70">
    <property type="match status" value="1"/>
</dbReference>
<dbReference type="Proteomes" id="UP000240638">
    <property type="component" value="Unassembled WGS sequence"/>
</dbReference>
<dbReference type="GO" id="GO:0009117">
    <property type="term" value="P:nucleotide metabolic process"/>
    <property type="evidence" value="ECO:0007669"/>
    <property type="project" value="InterPro"/>
</dbReference>
<comment type="caution">
    <text evidence="4">The sequence shown here is derived from an EMBL/GenBank/DDBJ whole genome shotgun (WGS) entry which is preliminary data.</text>
</comment>
<dbReference type="InterPro" id="IPR036265">
    <property type="entry name" value="HIT-like_sf"/>
</dbReference>
<reference evidence="4 5" key="1">
    <citation type="submission" date="2018-03" db="EMBL/GenBank/DDBJ databases">
        <title>Whole genome analyses suggest that Burkholderia sensu lato contains two further novel genera in the rhizoxinica-symbiotica group Mycetohabitans gen. nov., and Trinickia gen. nov.: implications for the evolution of diazotrophy and nodulation in the Burkholderiaceae.</title>
        <authorList>
            <person name="Estrada De Los Santos P."/>
            <person name="Palmer M."/>
            <person name="Chavez-Ramirez B."/>
            <person name="Steenkamp E.T."/>
            <person name="Hirsch A.M."/>
            <person name="Manyaka P."/>
            <person name="Maluk M."/>
            <person name="Lafos M."/>
            <person name="Crook M."/>
            <person name="Gross E."/>
            <person name="Simon M.F."/>
            <person name="Bueno Dos Reis Junior F."/>
            <person name="Poole P.S."/>
            <person name="Venter S.N."/>
            <person name="James E.K."/>
        </authorList>
    </citation>
    <scope>NUCLEOTIDE SEQUENCE [LARGE SCALE GENOMIC DNA]</scope>
    <source>
        <strain evidence="4 5">JPY-366</strain>
    </source>
</reference>
<dbReference type="GO" id="GO:0003877">
    <property type="term" value="F:ATP:ADP adenylyltransferase activity"/>
    <property type="evidence" value="ECO:0007669"/>
    <property type="project" value="InterPro"/>
</dbReference>
<dbReference type="PANTHER" id="PTHR38420">
    <property type="entry name" value="AP-4-A PHOSPHORYLASE II"/>
    <property type="match status" value="1"/>
</dbReference>
<dbReference type="PANTHER" id="PTHR38420:SF1">
    <property type="entry name" value="PUTATIVE (AFU_ORTHOLOGUE AFUA_5G14690)-RELATED"/>
    <property type="match status" value="1"/>
</dbReference>